<dbReference type="AlphaFoldDB" id="A0A5J4F9E1"/>
<reference evidence="1 2" key="1">
    <citation type="journal article" date="2019" name="FEMS Microbiol. Lett.">
        <title>A novel salt-tolerant genotype illuminates the sucrose gene evolution in freshwater bloom-forming cyanobacterium Microcystis aeruginosa.</title>
        <authorList>
            <person name="Tanabe Y."/>
            <person name="Yamaguchi H."/>
            <person name="Sano T."/>
            <person name="Kawachi M."/>
        </authorList>
    </citation>
    <scope>NUCLEOTIDE SEQUENCE [LARGE SCALE GENOMIC DNA]</scope>
    <source>
        <strain evidence="1 2">NIES-4325</strain>
    </source>
</reference>
<evidence type="ECO:0000313" key="1">
    <source>
        <dbReference type="EMBL" id="GEA27902.1"/>
    </source>
</evidence>
<protein>
    <submittedName>
        <fullName evidence="1">Uncharacterized protein</fullName>
    </submittedName>
</protein>
<name>A0A5J4F9E1_MICAE</name>
<accession>A0A5J4F9E1</accession>
<evidence type="ECO:0000313" key="2">
    <source>
        <dbReference type="Proteomes" id="UP000376575"/>
    </source>
</evidence>
<dbReference type="Proteomes" id="UP000376575">
    <property type="component" value="Unassembled WGS sequence"/>
</dbReference>
<gene>
    <name evidence="1" type="ORF">MiAbW_02472</name>
</gene>
<organism evidence="1 2">
    <name type="scientific">Microcystis aeruginosa NIES-4325</name>
    <dbReference type="NCBI Taxonomy" id="2569534"/>
    <lineage>
        <taxon>Bacteria</taxon>
        <taxon>Bacillati</taxon>
        <taxon>Cyanobacteriota</taxon>
        <taxon>Cyanophyceae</taxon>
        <taxon>Oscillatoriophycideae</taxon>
        <taxon>Chroococcales</taxon>
        <taxon>Microcystaceae</taxon>
        <taxon>Microcystis</taxon>
    </lineage>
</organism>
<dbReference type="EMBL" id="BJKP01000022">
    <property type="protein sequence ID" value="GEA27902.1"/>
    <property type="molecule type" value="Genomic_DNA"/>
</dbReference>
<dbReference type="RefSeq" id="WP_238707278.1">
    <property type="nucleotide sequence ID" value="NZ_BJKP01000022.1"/>
</dbReference>
<sequence length="109" mass="12233">MVFNLVMITVWKKVIIASKNVGAGLVPLEAFGGLYQQAQWLGLQSIIMVKRVRHLWNKTTCEVQFYLSSLPADAQKIGNAIRRSLAQKSKRAAMDNNYMMAVLKAFCQA</sequence>
<comment type="caution">
    <text evidence="1">The sequence shown here is derived from an EMBL/GenBank/DDBJ whole genome shotgun (WGS) entry which is preliminary data.</text>
</comment>
<proteinExistence type="predicted"/>